<protein>
    <submittedName>
        <fullName evidence="1">Uncharacterized protein</fullName>
    </submittedName>
</protein>
<proteinExistence type="predicted"/>
<dbReference type="EMBL" id="JEMB01003216">
    <property type="protein sequence ID" value="KYF74783.1"/>
    <property type="molecule type" value="Genomic_DNA"/>
</dbReference>
<gene>
    <name evidence="1" type="ORF">BE17_37835</name>
</gene>
<evidence type="ECO:0000313" key="2">
    <source>
        <dbReference type="Proteomes" id="UP000075635"/>
    </source>
</evidence>
<evidence type="ECO:0000313" key="1">
    <source>
        <dbReference type="EMBL" id="KYF74783.1"/>
    </source>
</evidence>
<organism evidence="1 2">
    <name type="scientific">Sorangium cellulosum</name>
    <name type="common">Polyangium cellulosum</name>
    <dbReference type="NCBI Taxonomy" id="56"/>
    <lineage>
        <taxon>Bacteria</taxon>
        <taxon>Pseudomonadati</taxon>
        <taxon>Myxococcota</taxon>
        <taxon>Polyangia</taxon>
        <taxon>Polyangiales</taxon>
        <taxon>Polyangiaceae</taxon>
        <taxon>Sorangium</taxon>
    </lineage>
</organism>
<accession>A0A150R3L7</accession>
<dbReference type="Proteomes" id="UP000075635">
    <property type="component" value="Unassembled WGS sequence"/>
</dbReference>
<dbReference type="AlphaFoldDB" id="A0A150R3L7"/>
<sequence length="68" mass="8153">MEALSPGIYAYPHVHYHGGDAYLVGDRWYYDGPSGWVVFRSEPRALAEHRIYIRSRRERPHVHERPRY</sequence>
<name>A0A150R3L7_SORCE</name>
<comment type="caution">
    <text evidence="1">The sequence shown here is derived from an EMBL/GenBank/DDBJ whole genome shotgun (WGS) entry which is preliminary data.</text>
</comment>
<reference evidence="1 2" key="1">
    <citation type="submission" date="2014-02" db="EMBL/GenBank/DDBJ databases">
        <title>The small core and large imbalanced accessory genome model reveals a collaborative survival strategy of Sorangium cellulosum strains in nature.</title>
        <authorList>
            <person name="Han K."/>
            <person name="Peng R."/>
            <person name="Blom J."/>
            <person name="Li Y.-Z."/>
        </authorList>
    </citation>
    <scope>NUCLEOTIDE SEQUENCE [LARGE SCALE GENOMIC DNA]</scope>
    <source>
        <strain evidence="1 2">So0011-07</strain>
    </source>
</reference>